<gene>
    <name evidence="1" type="ORF">NG792_28140</name>
</gene>
<name>A0ABT2NFV6_9CYAN</name>
<accession>A0ABT2NFV6</accession>
<reference evidence="1 2" key="1">
    <citation type="journal article" date="2022" name="Front. Microbiol.">
        <title>High genomic differentiation and limited gene flow indicate recent cryptic speciation within the genus Laspinema (cyanobacteria).</title>
        <authorList>
            <person name="Stanojkovic A."/>
            <person name="Skoupy S."/>
            <person name="Skaloud P."/>
            <person name="Dvorak P."/>
        </authorList>
    </citation>
    <scope>NUCLEOTIDE SEQUENCE [LARGE SCALE GENOMIC DNA]</scope>
    <source>
        <strain evidence="1 2">D3b</strain>
    </source>
</reference>
<keyword evidence="2" id="KW-1185">Reference proteome</keyword>
<organism evidence="1 2">
    <name type="scientific">Laspinema olomoucense D3b</name>
    <dbReference type="NCBI Taxonomy" id="2953688"/>
    <lineage>
        <taxon>Bacteria</taxon>
        <taxon>Bacillati</taxon>
        <taxon>Cyanobacteriota</taxon>
        <taxon>Cyanophyceae</taxon>
        <taxon>Oscillatoriophycideae</taxon>
        <taxon>Oscillatoriales</taxon>
        <taxon>Laspinemataceae</taxon>
        <taxon>Laspinema</taxon>
        <taxon>Laspinema olomoucense</taxon>
    </lineage>
</organism>
<evidence type="ECO:0000313" key="1">
    <source>
        <dbReference type="EMBL" id="MCT7981598.1"/>
    </source>
</evidence>
<sequence length="159" mass="17869">MATKCLLCNSDIRTEIDLLLLSGESTEKVAKICCDRGLKISKASVCRHTRHIEGYHPPKSSEIVDYGVKKNELQPLKFEISNELTSEKLSQSITSTYQIIIAGIEARAIAWAKGEGRFPLDEIKALQSYTDTISKLKDKTNFLNLENTFNPCDFEDLLN</sequence>
<dbReference type="RefSeq" id="WP_261237752.1">
    <property type="nucleotide sequence ID" value="NZ_JAMXFA010000079.1"/>
</dbReference>
<dbReference type="Proteomes" id="UP001525961">
    <property type="component" value="Unassembled WGS sequence"/>
</dbReference>
<proteinExistence type="predicted"/>
<comment type="caution">
    <text evidence="1">The sequence shown here is derived from an EMBL/GenBank/DDBJ whole genome shotgun (WGS) entry which is preliminary data.</text>
</comment>
<evidence type="ECO:0000313" key="2">
    <source>
        <dbReference type="Proteomes" id="UP001525961"/>
    </source>
</evidence>
<protein>
    <submittedName>
        <fullName evidence="1">Uncharacterized protein</fullName>
    </submittedName>
</protein>
<dbReference type="EMBL" id="JAMXFA010000079">
    <property type="protein sequence ID" value="MCT7981598.1"/>
    <property type="molecule type" value="Genomic_DNA"/>
</dbReference>